<organism evidence="3 4">
    <name type="scientific">Microbacterium testaceum</name>
    <name type="common">Aureobacterium testaceum</name>
    <name type="synonym">Brevibacterium testaceum</name>
    <dbReference type="NCBI Taxonomy" id="2033"/>
    <lineage>
        <taxon>Bacteria</taxon>
        <taxon>Bacillati</taxon>
        <taxon>Actinomycetota</taxon>
        <taxon>Actinomycetes</taxon>
        <taxon>Micrococcales</taxon>
        <taxon>Microbacteriaceae</taxon>
        <taxon>Microbacterium</taxon>
    </lineage>
</organism>
<dbReference type="PANTHER" id="PTHR34039:SF1">
    <property type="entry name" value="UPF0102 PROTEIN YRAN"/>
    <property type="match status" value="1"/>
</dbReference>
<protein>
    <recommendedName>
        <fullName evidence="2">UPF0102 protein DC432_12175</fullName>
    </recommendedName>
</protein>
<accession>A0A2T7WCI4</accession>
<dbReference type="CDD" id="cd20736">
    <property type="entry name" value="PoNe_Nuclease"/>
    <property type="match status" value="1"/>
</dbReference>
<dbReference type="AlphaFoldDB" id="A0A2T7WCI4"/>
<name>A0A2T7WCI4_MICTE</name>
<dbReference type="InterPro" id="IPR011335">
    <property type="entry name" value="Restrct_endonuc-II-like"/>
</dbReference>
<dbReference type="InterPro" id="IPR003509">
    <property type="entry name" value="UPF0102_YraN-like"/>
</dbReference>
<dbReference type="GO" id="GO:0003676">
    <property type="term" value="F:nucleic acid binding"/>
    <property type="evidence" value="ECO:0007669"/>
    <property type="project" value="InterPro"/>
</dbReference>
<dbReference type="NCBIfam" id="TIGR00252">
    <property type="entry name" value="YraN family protein"/>
    <property type="match status" value="1"/>
</dbReference>
<dbReference type="RefSeq" id="WP_108320448.1">
    <property type="nucleotide sequence ID" value="NZ_JAQDQE010000002.1"/>
</dbReference>
<evidence type="ECO:0000313" key="3">
    <source>
        <dbReference type="EMBL" id="PVE67910.1"/>
    </source>
</evidence>
<comment type="caution">
    <text evidence="3">The sequence shown here is derived from an EMBL/GenBank/DDBJ whole genome shotgun (WGS) entry which is preliminary data.</text>
</comment>
<proteinExistence type="inferred from homology"/>
<reference evidence="3 4" key="1">
    <citation type="submission" date="2018-04" db="EMBL/GenBank/DDBJ databases">
        <authorList>
            <person name="Go L.Y."/>
            <person name="Mitchell J.A."/>
        </authorList>
    </citation>
    <scope>NUCLEOTIDE SEQUENCE [LARGE SCALE GENOMIC DNA]</scope>
    <source>
        <strain evidence="3 4">TPD7010</strain>
    </source>
</reference>
<gene>
    <name evidence="3" type="ORF">DC432_12175</name>
</gene>
<dbReference type="InterPro" id="IPR011856">
    <property type="entry name" value="tRNA_endonuc-like_dom_sf"/>
</dbReference>
<dbReference type="Gene3D" id="3.40.1350.10">
    <property type="match status" value="1"/>
</dbReference>
<dbReference type="HAMAP" id="MF_00048">
    <property type="entry name" value="UPF0102"/>
    <property type="match status" value="1"/>
</dbReference>
<dbReference type="NCBIfam" id="NF009150">
    <property type="entry name" value="PRK12497.1-3"/>
    <property type="match status" value="1"/>
</dbReference>
<dbReference type="PANTHER" id="PTHR34039">
    <property type="entry name" value="UPF0102 PROTEIN YRAN"/>
    <property type="match status" value="1"/>
</dbReference>
<dbReference type="Pfam" id="PF02021">
    <property type="entry name" value="UPF0102"/>
    <property type="match status" value="1"/>
</dbReference>
<dbReference type="NCBIfam" id="NF009154">
    <property type="entry name" value="PRK12497.3-3"/>
    <property type="match status" value="1"/>
</dbReference>
<dbReference type="EMBL" id="QDFT01000032">
    <property type="protein sequence ID" value="PVE67910.1"/>
    <property type="molecule type" value="Genomic_DNA"/>
</dbReference>
<sequence length="120" mass="13473">MAAKDDLGRAGEDRAVAHLIGDGYRIIARNWRCPQGEIDVVAERDDTLVVVEVKTRRSELYGHPFEAIDKRKAARLWRLAMAWLAAHPDLARGRRLRIDAVGLVGPDARTARLEHLEDAL</sequence>
<evidence type="ECO:0000256" key="2">
    <source>
        <dbReference type="HAMAP-Rule" id="MF_00048"/>
    </source>
</evidence>
<comment type="similarity">
    <text evidence="1 2">Belongs to the UPF0102 family.</text>
</comment>
<dbReference type="SUPFAM" id="SSF52980">
    <property type="entry name" value="Restriction endonuclease-like"/>
    <property type="match status" value="1"/>
</dbReference>
<dbReference type="Proteomes" id="UP000244649">
    <property type="component" value="Unassembled WGS sequence"/>
</dbReference>
<evidence type="ECO:0000313" key="4">
    <source>
        <dbReference type="Proteomes" id="UP000244649"/>
    </source>
</evidence>
<evidence type="ECO:0000256" key="1">
    <source>
        <dbReference type="ARBA" id="ARBA00006738"/>
    </source>
</evidence>